<dbReference type="PROSITE" id="PS51900">
    <property type="entry name" value="CB"/>
    <property type="match status" value="1"/>
</dbReference>
<protein>
    <submittedName>
        <fullName evidence="9">Tyrosine-type recombinase/integrase</fullName>
    </submittedName>
</protein>
<evidence type="ECO:0000313" key="9">
    <source>
        <dbReference type="EMBL" id="MBC5786677.1"/>
    </source>
</evidence>
<dbReference type="RefSeq" id="WP_069989260.1">
    <property type="nucleotide sequence ID" value="NZ_JACOQK010000001.1"/>
</dbReference>
<dbReference type="InterPro" id="IPR011010">
    <property type="entry name" value="DNA_brk_join_enz"/>
</dbReference>
<feature type="domain" description="Core-binding (CB)" evidence="8">
    <location>
        <begin position="17"/>
        <end position="89"/>
    </location>
</feature>
<gene>
    <name evidence="9" type="ORF">H8Z77_01370</name>
</gene>
<dbReference type="InterPro" id="IPR004107">
    <property type="entry name" value="Integrase_SAM-like_N"/>
</dbReference>
<feature type="domain" description="Tyr recombinase" evidence="7">
    <location>
        <begin position="107"/>
        <end position="280"/>
    </location>
</feature>
<reference evidence="9 10" key="1">
    <citation type="submission" date="2020-08" db="EMBL/GenBank/DDBJ databases">
        <title>Genome public.</title>
        <authorList>
            <person name="Liu C."/>
            <person name="Sun Q."/>
        </authorList>
    </citation>
    <scope>NUCLEOTIDE SEQUENCE [LARGE SCALE GENOMIC DNA]</scope>
    <source>
        <strain evidence="9 10">NSJ-27</strain>
    </source>
</reference>
<evidence type="ECO:0000256" key="6">
    <source>
        <dbReference type="PROSITE-ProRule" id="PRU01248"/>
    </source>
</evidence>
<dbReference type="Proteomes" id="UP000649151">
    <property type="component" value="Unassembled WGS sequence"/>
</dbReference>
<keyword evidence="3" id="KW-0229">DNA integration</keyword>
<accession>A0ABR7INI6</accession>
<dbReference type="Pfam" id="PF00589">
    <property type="entry name" value="Phage_integrase"/>
    <property type="match status" value="1"/>
</dbReference>
<dbReference type="PROSITE" id="PS51898">
    <property type="entry name" value="TYR_RECOMBINASE"/>
    <property type="match status" value="1"/>
</dbReference>
<evidence type="ECO:0000256" key="2">
    <source>
        <dbReference type="ARBA" id="ARBA00008857"/>
    </source>
</evidence>
<dbReference type="InterPro" id="IPR050090">
    <property type="entry name" value="Tyrosine_recombinase_XerCD"/>
</dbReference>
<keyword evidence="4 6" id="KW-0238">DNA-binding</keyword>
<dbReference type="Pfam" id="PF02899">
    <property type="entry name" value="Phage_int_SAM_1"/>
    <property type="match status" value="1"/>
</dbReference>
<evidence type="ECO:0000259" key="7">
    <source>
        <dbReference type="PROSITE" id="PS51898"/>
    </source>
</evidence>
<proteinExistence type="inferred from homology"/>
<dbReference type="Gene3D" id="1.10.443.10">
    <property type="entry name" value="Intergrase catalytic core"/>
    <property type="match status" value="1"/>
</dbReference>
<dbReference type="Gene3D" id="1.10.150.130">
    <property type="match status" value="1"/>
</dbReference>
<dbReference type="PANTHER" id="PTHR30349:SF89">
    <property type="entry name" value="INTEGRASE_RECOMBINASE"/>
    <property type="match status" value="1"/>
</dbReference>
<evidence type="ECO:0000256" key="1">
    <source>
        <dbReference type="ARBA" id="ARBA00003283"/>
    </source>
</evidence>
<keyword evidence="10" id="KW-1185">Reference proteome</keyword>
<dbReference type="InterPro" id="IPR002104">
    <property type="entry name" value="Integrase_catalytic"/>
</dbReference>
<evidence type="ECO:0000259" key="8">
    <source>
        <dbReference type="PROSITE" id="PS51900"/>
    </source>
</evidence>
<organism evidence="9 10">
    <name type="scientific">Clostridium facile</name>
    <dbReference type="NCBI Taxonomy" id="2763035"/>
    <lineage>
        <taxon>Bacteria</taxon>
        <taxon>Bacillati</taxon>
        <taxon>Bacillota</taxon>
        <taxon>Clostridia</taxon>
        <taxon>Eubacteriales</taxon>
        <taxon>Clostridiaceae</taxon>
        <taxon>Clostridium</taxon>
    </lineage>
</organism>
<evidence type="ECO:0000256" key="3">
    <source>
        <dbReference type="ARBA" id="ARBA00022908"/>
    </source>
</evidence>
<dbReference type="EMBL" id="JACOQK010000001">
    <property type="protein sequence ID" value="MBC5786677.1"/>
    <property type="molecule type" value="Genomic_DNA"/>
</dbReference>
<evidence type="ECO:0000256" key="4">
    <source>
        <dbReference type="ARBA" id="ARBA00023125"/>
    </source>
</evidence>
<comment type="caution">
    <text evidence="9">The sequence shown here is derived from an EMBL/GenBank/DDBJ whole genome shotgun (WGS) entry which is preliminary data.</text>
</comment>
<evidence type="ECO:0000313" key="10">
    <source>
        <dbReference type="Proteomes" id="UP000649151"/>
    </source>
</evidence>
<dbReference type="SUPFAM" id="SSF56349">
    <property type="entry name" value="DNA breaking-rejoining enzymes"/>
    <property type="match status" value="1"/>
</dbReference>
<sequence length="288" mass="33789">MEISNETYFSLKTEHIYQFKQVLYDRENASATIRKYITDIRTFYSYLGDNKQINKQRILLYKEWLMEHYAITSVNSMLVALNQFLNFLNLEHLKTKQIRIQNNFFIRKEKELTKVEYENLVKTAQSQGKEQLALIMETICSTGIRISELNFFTVEAVKLGVAKVWNKGKYRLVLIPNLLQKKLNCYAKKKQIQSGIIFKTKSGKPKDRSNIWREMKKIAELAGISPEKIFPHNLRHLFARTFYCYTKDLVNLADILGHSSLDITRIYTSEGIEASRKNIDKLQLIITI</sequence>
<name>A0ABR7INI6_9CLOT</name>
<dbReference type="InterPro" id="IPR010998">
    <property type="entry name" value="Integrase_recombinase_N"/>
</dbReference>
<dbReference type="InterPro" id="IPR013762">
    <property type="entry name" value="Integrase-like_cat_sf"/>
</dbReference>
<comment type="function">
    <text evidence="1">Site-specific tyrosine recombinase, which acts by catalyzing the cutting and rejoining of the recombining DNA molecules.</text>
</comment>
<dbReference type="PANTHER" id="PTHR30349">
    <property type="entry name" value="PHAGE INTEGRASE-RELATED"/>
    <property type="match status" value="1"/>
</dbReference>
<evidence type="ECO:0000256" key="5">
    <source>
        <dbReference type="ARBA" id="ARBA00023172"/>
    </source>
</evidence>
<comment type="similarity">
    <text evidence="2">Belongs to the 'phage' integrase family.</text>
</comment>
<dbReference type="InterPro" id="IPR044068">
    <property type="entry name" value="CB"/>
</dbReference>
<keyword evidence="5" id="KW-0233">DNA recombination</keyword>